<proteinExistence type="predicted"/>
<dbReference type="InterPro" id="IPR001623">
    <property type="entry name" value="DnaJ_domain"/>
</dbReference>
<name>D8JQS9_HYPDA</name>
<dbReference type="STRING" id="582899.Hden_0256"/>
<evidence type="ECO:0000313" key="5">
    <source>
        <dbReference type="Proteomes" id="UP000002033"/>
    </source>
</evidence>
<sequence length="422" mass="45536" precursor="true">MGALRVLLLVIATVAVVLPAGADDLVMPYACAIDRGTPRLTAAEPTTYEIIGSREDMPFSACRSAAAGSCETMMVHKFTIDCGGQKIAWSKVAAAGRAAGVDLPARLPPGFAPVSRFKGRFVLPGFGRTTRLPKVETQALSADSVAETSSIAHDADEPRWVTVIDPVMQASASGGAFKVAGVISTLLISLMAACLFMARRRMPLSYDFARAAQFSEASPEPLWRSAGRKFAGMTSAFQRSFAGVFERSAADASRSSGTDGVARLLDAVHARVVETELLIASLPADLLLRDVLQTELDALRSRVADVSRRADQMGEKRASSVLRAMLKDLDRITRIVQGTTRKDEAATSRVADVPSTIFEAYRILGLNPEAPPVAVKKVVDALRMSWHPDHARSEPDRRHREERIKQINAAWDLLKGVRVEAA</sequence>
<dbReference type="Pfam" id="PF00226">
    <property type="entry name" value="DnaJ"/>
    <property type="match status" value="1"/>
</dbReference>
<keyword evidence="5" id="KW-1185">Reference proteome</keyword>
<dbReference type="HOGENOM" id="CLU_595481_0_0_5"/>
<feature type="chain" id="PRO_5003116377" evidence="2">
    <location>
        <begin position="23"/>
        <end position="422"/>
    </location>
</feature>
<dbReference type="PROSITE" id="PS50076">
    <property type="entry name" value="DNAJ_2"/>
    <property type="match status" value="1"/>
</dbReference>
<evidence type="ECO:0000259" key="3">
    <source>
        <dbReference type="PROSITE" id="PS50076"/>
    </source>
</evidence>
<keyword evidence="2" id="KW-0732">Signal</keyword>
<evidence type="ECO:0000313" key="4">
    <source>
        <dbReference type="EMBL" id="ADJ22081.1"/>
    </source>
</evidence>
<accession>D8JQS9</accession>
<dbReference type="EMBL" id="CP002083">
    <property type="protein sequence ID" value="ADJ22081.1"/>
    <property type="molecule type" value="Genomic_DNA"/>
</dbReference>
<dbReference type="KEGG" id="hdn:Hden_0256"/>
<dbReference type="AlphaFoldDB" id="D8JQS9"/>
<dbReference type="eggNOG" id="COG2214">
    <property type="taxonomic scope" value="Bacteria"/>
</dbReference>
<feature type="signal peptide" evidence="2">
    <location>
        <begin position="1"/>
        <end position="22"/>
    </location>
</feature>
<evidence type="ECO:0000256" key="1">
    <source>
        <dbReference type="SAM" id="Coils"/>
    </source>
</evidence>
<evidence type="ECO:0000256" key="2">
    <source>
        <dbReference type="SAM" id="SignalP"/>
    </source>
</evidence>
<dbReference type="InterPro" id="IPR036869">
    <property type="entry name" value="J_dom_sf"/>
</dbReference>
<dbReference type="SUPFAM" id="SSF46565">
    <property type="entry name" value="Chaperone J-domain"/>
    <property type="match status" value="1"/>
</dbReference>
<feature type="coiled-coil region" evidence="1">
    <location>
        <begin position="289"/>
        <end position="316"/>
    </location>
</feature>
<keyword evidence="4" id="KW-0346">Stress response</keyword>
<dbReference type="CDD" id="cd06257">
    <property type="entry name" value="DnaJ"/>
    <property type="match status" value="1"/>
</dbReference>
<organism evidence="4 5">
    <name type="scientific">Hyphomicrobium denitrificans (strain ATCC 51888 / DSM 1869 / NCIMB 11706 / TK 0415)</name>
    <dbReference type="NCBI Taxonomy" id="582899"/>
    <lineage>
        <taxon>Bacteria</taxon>
        <taxon>Pseudomonadati</taxon>
        <taxon>Pseudomonadota</taxon>
        <taxon>Alphaproteobacteria</taxon>
        <taxon>Hyphomicrobiales</taxon>
        <taxon>Hyphomicrobiaceae</taxon>
        <taxon>Hyphomicrobium</taxon>
    </lineage>
</organism>
<protein>
    <submittedName>
        <fullName evidence="4">Heat shock protein DnaJ domain protein</fullName>
    </submittedName>
</protein>
<keyword evidence="1" id="KW-0175">Coiled coil</keyword>
<dbReference type="Gene3D" id="1.10.287.110">
    <property type="entry name" value="DnaJ domain"/>
    <property type="match status" value="1"/>
</dbReference>
<gene>
    <name evidence="4" type="ordered locus">Hden_0256</name>
</gene>
<feature type="domain" description="J" evidence="3">
    <location>
        <begin position="359"/>
        <end position="422"/>
    </location>
</feature>
<reference evidence="5" key="1">
    <citation type="journal article" date="2011" name="J. Bacteriol.">
        <title>Genome sequences of eight morphologically diverse alphaproteobacteria.</title>
        <authorList>
            <consortium name="US DOE Joint Genome Institute"/>
            <person name="Brown P.J."/>
            <person name="Kysela D.T."/>
            <person name="Buechlein A."/>
            <person name="Hemmerich C."/>
            <person name="Brun Y.V."/>
        </authorList>
    </citation>
    <scope>NUCLEOTIDE SEQUENCE [LARGE SCALE GENOMIC DNA]</scope>
    <source>
        <strain evidence="5">ATCC 51888 / DSM 1869 / NCIB 11706 / TK 0415</strain>
    </source>
</reference>
<dbReference type="Proteomes" id="UP000002033">
    <property type="component" value="Chromosome"/>
</dbReference>
<dbReference type="RefSeq" id="WP_013214300.1">
    <property type="nucleotide sequence ID" value="NC_014313.1"/>
</dbReference>